<reference evidence="1 2" key="1">
    <citation type="journal article" date="2021" name="Commun. Biol.">
        <title>The genome of Shorea leprosula (Dipterocarpaceae) highlights the ecological relevance of drought in aseasonal tropical rainforests.</title>
        <authorList>
            <person name="Ng K.K.S."/>
            <person name="Kobayashi M.J."/>
            <person name="Fawcett J.A."/>
            <person name="Hatakeyama M."/>
            <person name="Paape T."/>
            <person name="Ng C.H."/>
            <person name="Ang C.C."/>
            <person name="Tnah L.H."/>
            <person name="Lee C.T."/>
            <person name="Nishiyama T."/>
            <person name="Sese J."/>
            <person name="O'Brien M.J."/>
            <person name="Copetti D."/>
            <person name="Mohd Noor M.I."/>
            <person name="Ong R.C."/>
            <person name="Putra M."/>
            <person name="Sireger I.Z."/>
            <person name="Indrioko S."/>
            <person name="Kosugi Y."/>
            <person name="Izuno A."/>
            <person name="Isagi Y."/>
            <person name="Lee S.L."/>
            <person name="Shimizu K.K."/>
        </authorList>
    </citation>
    <scope>NUCLEOTIDE SEQUENCE [LARGE SCALE GENOMIC DNA]</scope>
    <source>
        <strain evidence="1">214</strain>
    </source>
</reference>
<evidence type="ECO:0000313" key="1">
    <source>
        <dbReference type="EMBL" id="GKV07124.1"/>
    </source>
</evidence>
<evidence type="ECO:0000313" key="2">
    <source>
        <dbReference type="Proteomes" id="UP001054252"/>
    </source>
</evidence>
<protein>
    <submittedName>
        <fullName evidence="1">Uncharacterized protein</fullName>
    </submittedName>
</protein>
<dbReference type="EMBL" id="BPVZ01000026">
    <property type="protein sequence ID" value="GKV07124.1"/>
    <property type="molecule type" value="Genomic_DNA"/>
</dbReference>
<dbReference type="PROSITE" id="PS51257">
    <property type="entry name" value="PROKAR_LIPOPROTEIN"/>
    <property type="match status" value="1"/>
</dbReference>
<dbReference type="Proteomes" id="UP001054252">
    <property type="component" value="Unassembled WGS sequence"/>
</dbReference>
<name>A0AAV5J542_9ROSI</name>
<keyword evidence="2" id="KW-1185">Reference proteome</keyword>
<gene>
    <name evidence="1" type="ORF">SLEP1_g18926</name>
</gene>
<comment type="caution">
    <text evidence="1">The sequence shown here is derived from an EMBL/GenBank/DDBJ whole genome shotgun (WGS) entry which is preliminary data.</text>
</comment>
<dbReference type="AlphaFoldDB" id="A0AAV5J542"/>
<organism evidence="1 2">
    <name type="scientific">Rubroshorea leprosula</name>
    <dbReference type="NCBI Taxonomy" id="152421"/>
    <lineage>
        <taxon>Eukaryota</taxon>
        <taxon>Viridiplantae</taxon>
        <taxon>Streptophyta</taxon>
        <taxon>Embryophyta</taxon>
        <taxon>Tracheophyta</taxon>
        <taxon>Spermatophyta</taxon>
        <taxon>Magnoliopsida</taxon>
        <taxon>eudicotyledons</taxon>
        <taxon>Gunneridae</taxon>
        <taxon>Pentapetalae</taxon>
        <taxon>rosids</taxon>
        <taxon>malvids</taxon>
        <taxon>Malvales</taxon>
        <taxon>Dipterocarpaceae</taxon>
        <taxon>Rubroshorea</taxon>
    </lineage>
</organism>
<proteinExistence type="predicted"/>
<sequence>MRMCKGTWCKGLCTRESYSQQVFSSLACTRAMLFSLAVHRPNPLWSLLLQTARQRTEWS</sequence>
<accession>A0AAV5J542</accession>